<dbReference type="InterPro" id="IPR013783">
    <property type="entry name" value="Ig-like_fold"/>
</dbReference>
<name>A0A1B0G2G3_GLOMM</name>
<accession>A0A1B0G2G3</accession>
<reference evidence="2" key="1">
    <citation type="submission" date="2020-05" db="UniProtKB">
        <authorList>
            <consortium name="EnsemblMetazoa"/>
        </authorList>
    </citation>
    <scope>IDENTIFICATION</scope>
    <source>
        <strain evidence="2">Yale</strain>
    </source>
</reference>
<dbReference type="Pfam" id="PF13927">
    <property type="entry name" value="Ig_3"/>
    <property type="match status" value="1"/>
</dbReference>
<dbReference type="EnsemblMetazoa" id="GMOY007498-RA">
    <property type="protein sequence ID" value="GMOY007498-PA"/>
    <property type="gene ID" value="GMOY007498"/>
</dbReference>
<dbReference type="PROSITE" id="PS50835">
    <property type="entry name" value="IG_LIKE"/>
    <property type="match status" value="1"/>
</dbReference>
<proteinExistence type="predicted"/>
<protein>
    <recommendedName>
        <fullName evidence="1">Ig-like domain-containing protein</fullName>
    </recommendedName>
</protein>
<keyword evidence="3" id="KW-1185">Reference proteome</keyword>
<dbReference type="InterPro" id="IPR007110">
    <property type="entry name" value="Ig-like_dom"/>
</dbReference>
<dbReference type="Gene3D" id="2.60.40.10">
    <property type="entry name" value="Immunoglobulins"/>
    <property type="match status" value="1"/>
</dbReference>
<dbReference type="VEuPathDB" id="VectorBase:GMOY007498"/>
<dbReference type="Proteomes" id="UP000092444">
    <property type="component" value="Unassembled WGS sequence"/>
</dbReference>
<dbReference type="AlphaFoldDB" id="A0A1B0G2G3"/>
<sequence>MKTSLHLQITRVIRNFNISKISDFELISKSRDALEITFHMFGNKDDSQRIREAITRMVERGRIGNITLVSNYHLFDENPPLNLTDLIVSPKQPIREGSEFVLSCTAQGSPRMSFQWYKDGVLVNVSRATRGGGAGTIIVNMPSLEKVALARAAS</sequence>
<dbReference type="InterPro" id="IPR036179">
    <property type="entry name" value="Ig-like_dom_sf"/>
</dbReference>
<feature type="domain" description="Ig-like" evidence="1">
    <location>
        <begin position="79"/>
        <end position="120"/>
    </location>
</feature>
<organism evidence="2 3">
    <name type="scientific">Glossina morsitans morsitans</name>
    <name type="common">Savannah tsetse fly</name>
    <dbReference type="NCBI Taxonomy" id="37546"/>
    <lineage>
        <taxon>Eukaryota</taxon>
        <taxon>Metazoa</taxon>
        <taxon>Ecdysozoa</taxon>
        <taxon>Arthropoda</taxon>
        <taxon>Hexapoda</taxon>
        <taxon>Insecta</taxon>
        <taxon>Pterygota</taxon>
        <taxon>Neoptera</taxon>
        <taxon>Endopterygota</taxon>
        <taxon>Diptera</taxon>
        <taxon>Brachycera</taxon>
        <taxon>Muscomorpha</taxon>
        <taxon>Hippoboscoidea</taxon>
        <taxon>Glossinidae</taxon>
        <taxon>Glossina</taxon>
    </lineage>
</organism>
<evidence type="ECO:0000259" key="1">
    <source>
        <dbReference type="PROSITE" id="PS50835"/>
    </source>
</evidence>
<dbReference type="SUPFAM" id="SSF48726">
    <property type="entry name" value="Immunoglobulin"/>
    <property type="match status" value="1"/>
</dbReference>
<dbReference type="EMBL" id="CCAG010011166">
    <property type="status" value="NOT_ANNOTATED_CDS"/>
    <property type="molecule type" value="Genomic_DNA"/>
</dbReference>
<evidence type="ECO:0000313" key="2">
    <source>
        <dbReference type="EnsemblMetazoa" id="GMOY007498-PA"/>
    </source>
</evidence>
<dbReference type="EMBL" id="CCAG010011165">
    <property type="status" value="NOT_ANNOTATED_CDS"/>
    <property type="molecule type" value="Genomic_DNA"/>
</dbReference>
<evidence type="ECO:0000313" key="3">
    <source>
        <dbReference type="Proteomes" id="UP000092444"/>
    </source>
</evidence>